<dbReference type="RefSeq" id="WP_014810888.1">
    <property type="nucleotide sequence ID" value="NC_018025.1"/>
</dbReference>
<protein>
    <submittedName>
        <fullName evidence="2">Uncharacterized protein</fullName>
    </submittedName>
</protein>
<gene>
    <name evidence="2" type="ordered locus">Desti_3089</name>
</gene>
<dbReference type="eggNOG" id="COG1196">
    <property type="taxonomic scope" value="Bacteria"/>
</dbReference>
<name>I4C860_DESTA</name>
<sequence length="281" mass="31878">MSTKYESSTPIEHHLRAVLPRNISLRPDRWRRGWLKSPVSMLFVLLAGLLVSGCGMQQELETAKQNVERLTAENKKFSEIIADLTQSKNKLTEEIAALETKNRSLTDEVARTQKAEQAVLKENSELKRKQNECRNELANLEKDKASLNDQLDQLKKQIETTDRTSIGDSAGQQPPEVGRQSPKPREALSPCDAVLEFMRKTEEIVRRVKGGERAKQLKDLKQEYAARLNAAPEKARKASLQWVAELERSWDKPDDNTVFNLLSRRNAVLEACEKDPSSLGF</sequence>
<evidence type="ECO:0000313" key="2">
    <source>
        <dbReference type="EMBL" id="AFM25751.1"/>
    </source>
</evidence>
<proteinExistence type="predicted"/>
<dbReference type="HOGENOM" id="CLU_989478_0_0_7"/>
<dbReference type="KEGG" id="dti:Desti_3089"/>
<accession>I4C860</accession>
<evidence type="ECO:0000313" key="3">
    <source>
        <dbReference type="Proteomes" id="UP000006055"/>
    </source>
</evidence>
<dbReference type="SUPFAM" id="SSF90257">
    <property type="entry name" value="Myosin rod fragments"/>
    <property type="match status" value="1"/>
</dbReference>
<dbReference type="EMBL" id="CP003360">
    <property type="protein sequence ID" value="AFM25751.1"/>
    <property type="molecule type" value="Genomic_DNA"/>
</dbReference>
<dbReference type="AlphaFoldDB" id="I4C860"/>
<keyword evidence="3" id="KW-1185">Reference proteome</keyword>
<reference evidence="3" key="1">
    <citation type="submission" date="2012-06" db="EMBL/GenBank/DDBJ databases">
        <title>Complete sequence of chromosome of Desulfomonile tiedjei DSM 6799.</title>
        <authorList>
            <person name="Lucas S."/>
            <person name="Copeland A."/>
            <person name="Lapidus A."/>
            <person name="Glavina del Rio T."/>
            <person name="Dalin E."/>
            <person name="Tice H."/>
            <person name="Bruce D."/>
            <person name="Goodwin L."/>
            <person name="Pitluck S."/>
            <person name="Peters L."/>
            <person name="Ovchinnikova G."/>
            <person name="Zeytun A."/>
            <person name="Lu M."/>
            <person name="Kyrpides N."/>
            <person name="Mavromatis K."/>
            <person name="Ivanova N."/>
            <person name="Brettin T."/>
            <person name="Detter J.C."/>
            <person name="Han C."/>
            <person name="Larimer F."/>
            <person name="Land M."/>
            <person name="Hauser L."/>
            <person name="Markowitz V."/>
            <person name="Cheng J.-F."/>
            <person name="Hugenholtz P."/>
            <person name="Woyke T."/>
            <person name="Wu D."/>
            <person name="Spring S."/>
            <person name="Schroeder M."/>
            <person name="Brambilla E."/>
            <person name="Klenk H.-P."/>
            <person name="Eisen J.A."/>
        </authorList>
    </citation>
    <scope>NUCLEOTIDE SEQUENCE [LARGE SCALE GENOMIC DNA]</scope>
    <source>
        <strain evidence="3">ATCC 49306 / DSM 6799 / DCB-1</strain>
    </source>
</reference>
<dbReference type="Proteomes" id="UP000006055">
    <property type="component" value="Chromosome"/>
</dbReference>
<evidence type="ECO:0000256" key="1">
    <source>
        <dbReference type="SAM" id="MobiDB-lite"/>
    </source>
</evidence>
<dbReference type="Gene3D" id="1.10.287.1490">
    <property type="match status" value="1"/>
</dbReference>
<feature type="region of interest" description="Disordered" evidence="1">
    <location>
        <begin position="160"/>
        <end position="187"/>
    </location>
</feature>
<organism evidence="2 3">
    <name type="scientific">Desulfomonile tiedjei (strain ATCC 49306 / DSM 6799 / DCB-1)</name>
    <dbReference type="NCBI Taxonomy" id="706587"/>
    <lineage>
        <taxon>Bacteria</taxon>
        <taxon>Pseudomonadati</taxon>
        <taxon>Thermodesulfobacteriota</taxon>
        <taxon>Desulfomonilia</taxon>
        <taxon>Desulfomonilales</taxon>
        <taxon>Desulfomonilaceae</taxon>
        <taxon>Desulfomonile</taxon>
    </lineage>
</organism>
<feature type="compositionally biased region" description="Polar residues" evidence="1">
    <location>
        <begin position="163"/>
        <end position="172"/>
    </location>
</feature>